<feature type="transmembrane region" description="Helical" evidence="13">
    <location>
        <begin position="92"/>
        <end position="112"/>
    </location>
</feature>
<comment type="similarity">
    <text evidence="2">Belongs to the UPF0053 family.</text>
</comment>
<gene>
    <name evidence="16" type="primary">corC_2</name>
    <name evidence="16" type="ORF">IMCC3135_30055</name>
</gene>
<dbReference type="KEGG" id="gai:IMCC3135_30055"/>
<keyword evidence="6 12" id="KW-1133">Transmembrane helix</keyword>
<keyword evidence="4 12" id="KW-0812">Transmembrane</keyword>
<keyword evidence="8 12" id="KW-0472">Membrane</keyword>
<dbReference type="Pfam" id="PF01595">
    <property type="entry name" value="CNNM"/>
    <property type="match status" value="1"/>
</dbReference>
<dbReference type="NCBIfam" id="NF008604">
    <property type="entry name" value="PRK11573.1"/>
    <property type="match status" value="1"/>
</dbReference>
<evidence type="ECO:0000256" key="7">
    <source>
        <dbReference type="ARBA" id="ARBA00023122"/>
    </source>
</evidence>
<feature type="transmembrane region" description="Helical" evidence="13">
    <location>
        <begin position="6"/>
        <end position="30"/>
    </location>
</feature>
<feature type="domain" description="CNNM transmembrane" evidence="15">
    <location>
        <begin position="2"/>
        <end position="198"/>
    </location>
</feature>
<dbReference type="PANTHER" id="PTHR22777">
    <property type="entry name" value="HEMOLYSIN-RELATED"/>
    <property type="match status" value="1"/>
</dbReference>
<dbReference type="InterPro" id="IPR002550">
    <property type="entry name" value="CNNM"/>
</dbReference>
<keyword evidence="17" id="KW-1185">Reference proteome</keyword>
<accession>A0A2Z2P3T1</accession>
<keyword evidence="7 11" id="KW-0129">CBS domain</keyword>
<organism evidence="16 17">
    <name type="scientific">Granulosicoccus antarcticus IMCC3135</name>
    <dbReference type="NCBI Taxonomy" id="1192854"/>
    <lineage>
        <taxon>Bacteria</taxon>
        <taxon>Pseudomonadati</taxon>
        <taxon>Pseudomonadota</taxon>
        <taxon>Gammaproteobacteria</taxon>
        <taxon>Chromatiales</taxon>
        <taxon>Granulosicoccaceae</taxon>
        <taxon>Granulosicoccus</taxon>
    </lineage>
</organism>
<reference evidence="16 17" key="1">
    <citation type="submission" date="2016-12" db="EMBL/GenBank/DDBJ databases">
        <authorList>
            <person name="Song W.-J."/>
            <person name="Kurnit D.M."/>
        </authorList>
    </citation>
    <scope>NUCLEOTIDE SEQUENCE [LARGE SCALE GENOMIC DNA]</scope>
    <source>
        <strain evidence="16 17">IMCC3135</strain>
    </source>
</reference>
<evidence type="ECO:0000256" key="3">
    <source>
        <dbReference type="ARBA" id="ARBA00022475"/>
    </source>
</evidence>
<evidence type="ECO:0000256" key="4">
    <source>
        <dbReference type="ARBA" id="ARBA00022692"/>
    </source>
</evidence>
<dbReference type="SUPFAM" id="SSF54631">
    <property type="entry name" value="CBS-domain pair"/>
    <property type="match status" value="1"/>
</dbReference>
<evidence type="ECO:0000256" key="1">
    <source>
        <dbReference type="ARBA" id="ARBA00004651"/>
    </source>
</evidence>
<name>A0A2Z2P3T1_9GAMM</name>
<evidence type="ECO:0000313" key="17">
    <source>
        <dbReference type="Proteomes" id="UP000250079"/>
    </source>
</evidence>
<dbReference type="InterPro" id="IPR036318">
    <property type="entry name" value="FAD-bd_PCMH-like_sf"/>
</dbReference>
<dbReference type="FunFam" id="3.10.580.10:FF:000002">
    <property type="entry name" value="Magnesium/cobalt efflux protein CorC"/>
    <property type="match status" value="1"/>
</dbReference>
<dbReference type="OrthoDB" id="9797674at2"/>
<evidence type="ECO:0000256" key="2">
    <source>
        <dbReference type="ARBA" id="ARBA00006337"/>
    </source>
</evidence>
<dbReference type="Pfam" id="PF03471">
    <property type="entry name" value="CorC_HlyC"/>
    <property type="match status" value="1"/>
</dbReference>
<dbReference type="InterPro" id="IPR044751">
    <property type="entry name" value="Ion_transp-like_CBS"/>
</dbReference>
<keyword evidence="3" id="KW-1003">Cell membrane</keyword>
<dbReference type="Pfam" id="PF00571">
    <property type="entry name" value="CBS"/>
    <property type="match status" value="1"/>
</dbReference>
<dbReference type="PROSITE" id="PS51846">
    <property type="entry name" value="CNNM"/>
    <property type="match status" value="1"/>
</dbReference>
<dbReference type="InterPro" id="IPR000644">
    <property type="entry name" value="CBS_dom"/>
</dbReference>
<evidence type="ECO:0000256" key="10">
    <source>
        <dbReference type="ARBA" id="ARBA00040729"/>
    </source>
</evidence>
<sequence length="435" mass="48159">MNSIPISALFSILVLLVLISGFFSGSETALMTVNRYRLRHQANNGHKAAQRTAKLLENPDRLISLILLGNNFVNISASAIATVIALRLMGEAGIAIATGLLTIVILVFAEVTPKTFATRRAEQFAFLASAIYGPLMTVTYPLVVATNWISSLILKLLKTDSIPAEDEHLSSEELRTVLNETAGMVPQRHRDMLLNILDLGTVSVNDIMVPRNEIVGIDLSAPWDEVLHGIINSPHSRVMVYREDVDNVVGFLYLRKMLDALRAGKITREYVESVVRDPYFIPEGTTLTVQLLNFQRERRRVGLVVDEYGDIQGLLTLEEILEEIVGEFDNDPHVKPAEIRPQPDGSFIVDGTTQVRNLNKSLNWSLPSEGPKTLNGIVVEHFENFPPQGAVFTFNGHPITILAVEDNKVQQVRIEPADFDEADEDAKNTDIASSS</sequence>
<evidence type="ECO:0000259" key="15">
    <source>
        <dbReference type="PROSITE" id="PS51846"/>
    </source>
</evidence>
<dbReference type="InterPro" id="IPR046342">
    <property type="entry name" value="CBS_dom_sf"/>
</dbReference>
<dbReference type="SUPFAM" id="SSF56176">
    <property type="entry name" value="FAD-binding/transporter-associated domain-like"/>
    <property type="match status" value="1"/>
</dbReference>
<dbReference type="InterPro" id="IPR005170">
    <property type="entry name" value="Transptr-assoc_dom"/>
</dbReference>
<dbReference type="GO" id="GO:0050660">
    <property type="term" value="F:flavin adenine dinucleotide binding"/>
    <property type="evidence" value="ECO:0007669"/>
    <property type="project" value="InterPro"/>
</dbReference>
<dbReference type="PROSITE" id="PS51371">
    <property type="entry name" value="CBS"/>
    <property type="match status" value="1"/>
</dbReference>
<dbReference type="EMBL" id="CP018632">
    <property type="protein sequence ID" value="ASJ76060.1"/>
    <property type="molecule type" value="Genomic_DNA"/>
</dbReference>
<feature type="transmembrane region" description="Helical" evidence="13">
    <location>
        <begin position="62"/>
        <end position="86"/>
    </location>
</feature>
<evidence type="ECO:0000256" key="6">
    <source>
        <dbReference type="ARBA" id="ARBA00022989"/>
    </source>
</evidence>
<dbReference type="PANTHER" id="PTHR22777:SF32">
    <property type="entry name" value="UPF0053 INNER MEMBRANE PROTEIN YFJD"/>
    <property type="match status" value="1"/>
</dbReference>
<evidence type="ECO:0000256" key="9">
    <source>
        <dbReference type="ARBA" id="ARBA00037273"/>
    </source>
</evidence>
<evidence type="ECO:0000259" key="14">
    <source>
        <dbReference type="PROSITE" id="PS51371"/>
    </source>
</evidence>
<evidence type="ECO:0000256" key="12">
    <source>
        <dbReference type="PROSITE-ProRule" id="PRU01193"/>
    </source>
</evidence>
<dbReference type="InterPro" id="IPR016169">
    <property type="entry name" value="FAD-bd_PCMH_sub2"/>
</dbReference>
<dbReference type="CDD" id="cd04590">
    <property type="entry name" value="CBS_pair_CorC_HlyC_assoc"/>
    <property type="match status" value="1"/>
</dbReference>
<protein>
    <recommendedName>
        <fullName evidence="10">Magnesium and cobalt efflux protein CorC</fullName>
    </recommendedName>
</protein>
<evidence type="ECO:0000256" key="8">
    <source>
        <dbReference type="ARBA" id="ARBA00023136"/>
    </source>
</evidence>
<feature type="transmembrane region" description="Helical" evidence="13">
    <location>
        <begin position="124"/>
        <end position="149"/>
    </location>
</feature>
<evidence type="ECO:0000313" key="16">
    <source>
        <dbReference type="EMBL" id="ASJ76060.1"/>
    </source>
</evidence>
<evidence type="ECO:0000256" key="11">
    <source>
        <dbReference type="PROSITE-ProRule" id="PRU00703"/>
    </source>
</evidence>
<comment type="function">
    <text evidence="9">Plays a role in the transport of magnesium and cobalt ions.</text>
</comment>
<dbReference type="GO" id="GO:0005886">
    <property type="term" value="C:plasma membrane"/>
    <property type="evidence" value="ECO:0007669"/>
    <property type="project" value="UniProtKB-SubCell"/>
</dbReference>
<feature type="domain" description="CBS" evidence="14">
    <location>
        <begin position="274"/>
        <end position="332"/>
    </location>
</feature>
<dbReference type="SMART" id="SM01091">
    <property type="entry name" value="CorC_HlyC"/>
    <property type="match status" value="1"/>
</dbReference>
<dbReference type="Gene3D" id="3.30.465.10">
    <property type="match status" value="1"/>
</dbReference>
<dbReference type="Proteomes" id="UP000250079">
    <property type="component" value="Chromosome"/>
</dbReference>
<dbReference type="RefSeq" id="WP_088922158.1">
    <property type="nucleotide sequence ID" value="NZ_CP018632.1"/>
</dbReference>
<proteinExistence type="inferred from homology"/>
<dbReference type="AlphaFoldDB" id="A0A2Z2P3T1"/>
<dbReference type="Gene3D" id="3.10.580.10">
    <property type="entry name" value="CBS-domain"/>
    <property type="match status" value="1"/>
</dbReference>
<comment type="subcellular location">
    <subcellularLocation>
        <location evidence="1">Cell membrane</location>
        <topology evidence="1">Multi-pass membrane protein</topology>
    </subcellularLocation>
</comment>
<evidence type="ECO:0000256" key="5">
    <source>
        <dbReference type="ARBA" id="ARBA00022737"/>
    </source>
</evidence>
<keyword evidence="5" id="KW-0677">Repeat</keyword>
<evidence type="ECO:0000256" key="13">
    <source>
        <dbReference type="SAM" id="Phobius"/>
    </source>
</evidence>